<evidence type="ECO:0000256" key="1">
    <source>
        <dbReference type="SAM" id="Phobius"/>
    </source>
</evidence>
<name>A6NRQ6_9FIRM</name>
<dbReference type="AlphaFoldDB" id="A6NRQ6"/>
<dbReference type="Proteomes" id="UP000003639">
    <property type="component" value="Unassembled WGS sequence"/>
</dbReference>
<sequence>MELFSFPFVLLEVFFFPRLTNILWGVLFRCQECLYARRFQFCFWSLLLYFFNFLLISMKRTCNI</sequence>
<comment type="caution">
    <text evidence="2">The sequence shown here is derived from an EMBL/GenBank/DDBJ whole genome shotgun (WGS) entry which is preliminary data.</text>
</comment>
<reference evidence="2 3" key="1">
    <citation type="submission" date="2007-04" db="EMBL/GenBank/DDBJ databases">
        <authorList>
            <person name="Fulton L."/>
            <person name="Clifton S."/>
            <person name="Fulton B."/>
            <person name="Xu J."/>
            <person name="Minx P."/>
            <person name="Pepin K.H."/>
            <person name="Johnson M."/>
            <person name="Thiruvilangam P."/>
            <person name="Bhonagiri V."/>
            <person name="Nash W.E."/>
            <person name="Mardis E.R."/>
            <person name="Wilson R.K."/>
        </authorList>
    </citation>
    <scope>NUCLEOTIDE SEQUENCE [LARGE SCALE GENOMIC DNA]</scope>
    <source>
        <strain evidence="2 3">ATCC 29799</strain>
    </source>
</reference>
<feature type="transmembrane region" description="Helical" evidence="1">
    <location>
        <begin position="39"/>
        <end position="58"/>
    </location>
</feature>
<keyword evidence="1" id="KW-1133">Transmembrane helix</keyword>
<keyword evidence="1" id="KW-0812">Transmembrane</keyword>
<reference evidence="2 3" key="2">
    <citation type="submission" date="2007-06" db="EMBL/GenBank/DDBJ databases">
        <title>Draft genome sequence of Pseudoflavonifractor capillosus ATCC 29799.</title>
        <authorList>
            <person name="Sudarsanam P."/>
            <person name="Ley R."/>
            <person name="Guruge J."/>
            <person name="Turnbaugh P.J."/>
            <person name="Mahowald M."/>
            <person name="Liep D."/>
            <person name="Gordon J."/>
        </authorList>
    </citation>
    <scope>NUCLEOTIDE SEQUENCE [LARGE SCALE GENOMIC DNA]</scope>
    <source>
        <strain evidence="2 3">ATCC 29799</strain>
    </source>
</reference>
<organism evidence="2 3">
    <name type="scientific">Pseudoflavonifractor capillosus ATCC 29799</name>
    <dbReference type="NCBI Taxonomy" id="411467"/>
    <lineage>
        <taxon>Bacteria</taxon>
        <taxon>Bacillati</taxon>
        <taxon>Bacillota</taxon>
        <taxon>Clostridia</taxon>
        <taxon>Eubacteriales</taxon>
        <taxon>Oscillospiraceae</taxon>
        <taxon>Pseudoflavonifractor</taxon>
    </lineage>
</organism>
<feature type="transmembrane region" description="Helical" evidence="1">
    <location>
        <begin position="6"/>
        <end position="27"/>
    </location>
</feature>
<protein>
    <submittedName>
        <fullName evidence="2">Uncharacterized protein</fullName>
    </submittedName>
</protein>
<accession>A6NRQ6</accession>
<keyword evidence="3" id="KW-1185">Reference proteome</keyword>
<evidence type="ECO:0000313" key="2">
    <source>
        <dbReference type="EMBL" id="EDN01316.1"/>
    </source>
</evidence>
<proteinExistence type="predicted"/>
<dbReference type="EMBL" id="AAXG02000006">
    <property type="protein sequence ID" value="EDN01316.1"/>
    <property type="molecule type" value="Genomic_DNA"/>
</dbReference>
<evidence type="ECO:0000313" key="3">
    <source>
        <dbReference type="Proteomes" id="UP000003639"/>
    </source>
</evidence>
<dbReference type="STRING" id="411467.BACCAP_00884"/>
<keyword evidence="1" id="KW-0472">Membrane</keyword>
<gene>
    <name evidence="2" type="ORF">BACCAP_00884</name>
</gene>